<dbReference type="Proteomes" id="UP000184286">
    <property type="component" value="Unassembled WGS sequence"/>
</dbReference>
<dbReference type="OrthoDB" id="3892395at2"/>
<dbReference type="RefSeq" id="WP_073497220.1">
    <property type="nucleotide sequence ID" value="NZ_MPOH02000058.1"/>
</dbReference>
<protein>
    <submittedName>
        <fullName evidence="1">Uncharacterized protein</fullName>
    </submittedName>
</protein>
<name>A0A1V6MH11_9ACTN</name>
<dbReference type="AlphaFoldDB" id="A0A1V6MH11"/>
<gene>
    <name evidence="1" type="ORF">BM536_038320</name>
</gene>
<proteinExistence type="predicted"/>
<sequence>MGEVHNLATRFLELRARYWQAADAGQPTGQLFGELTLLGRQILAVPHAPGGVTTRPVEASDVAGMVLDAFGRELTTHRSGARTHRQAVEHWAQAEEFTPHATPGQLRAFLAGKAQYALQEGRADEALALVDQATGLEDDASPPSHGTPSALYGDLRILRAEALHRLYDAETALEVLAPLETELAALLPDGPIDETDPEAMRPLAALLTHGGNGPQTAARLLQASTVYFRLLDVQAAALRDTGAPEAAERAYLRRMPLYTATRLPEAGLLQLARCALDRGAVAEASRRLEQVAPLFEDTSAADRTSMRAHLRLVRGAEYCRLRAVAARVSKADGWCDQALRWCDRGAPFLAGHPDDALAAGLFAERARAHRGRADRAGAARAYRDMAHSLDRVLRVPLGHRFDSLHLRHRRPMFEEALSFAEETADAALCAMVTDLLKARAFSARLSLARSDARNTPDATADTVDTAATVEGNARHDPDHAEFAELTDRIKDAERHHFWERASRLSTERAELLTRIRAIDPRWHLIRDDPPFDPDQLTRFLAAYHSAAPGSNRGRCVALSLYERPEGILALLATPDGGLRTDVRRLGDHTLGALEAHQRELRRETPVRLDFWAHHGIGLADLVPPDFAEEVTRSGTCLLSPHGRLHNLPWTVVRHRGGHVIRGTAIGVVPNLSSAPLLDHQPAGTVRATLLGVDRPSQGESLPGARKAVCHLAGWLGPERLRATPLTGDRATVAALHSLLNSGPPVRGRTEVLQIITHGVTAPGEPFGAGVAMADDTLEAGQVLMSRMCFEEVLLTVCSTGLRVPADHSGGHGALSGAAPVTPRPLELAGDAANAMVHAFHEAGAAFVLASPVPIRPGLAMRHSAEWIVRRFHGRAPLEAARRAAVALLDKGDSPEQTDKWAGITAYGAR</sequence>
<evidence type="ECO:0000313" key="2">
    <source>
        <dbReference type="Proteomes" id="UP000184286"/>
    </source>
</evidence>
<reference evidence="2" key="1">
    <citation type="submission" date="2016-11" db="EMBL/GenBank/DDBJ databases">
        <authorList>
            <person name="Schniete J.K."/>
            <person name="Salih T."/>
            <person name="Algora Gallardo L."/>
            <person name="Martinez Fernandez S."/>
            <person name="Herron P.R."/>
        </authorList>
    </citation>
    <scope>NUCLEOTIDE SEQUENCE [LARGE SCALE GENOMIC DNA]</scope>
    <source>
        <strain evidence="2">DSM 41896</strain>
    </source>
</reference>
<dbReference type="STRING" id="114686.BM536_038320"/>
<comment type="caution">
    <text evidence="1">The sequence shown here is derived from an EMBL/GenBank/DDBJ whole genome shotgun (WGS) entry which is preliminary data.</text>
</comment>
<organism evidence="1 2">
    <name type="scientific">Streptomyces phaeoluteigriseus</name>
    <dbReference type="NCBI Taxonomy" id="114686"/>
    <lineage>
        <taxon>Bacteria</taxon>
        <taxon>Bacillati</taxon>
        <taxon>Actinomycetota</taxon>
        <taxon>Actinomycetes</taxon>
        <taxon>Kitasatosporales</taxon>
        <taxon>Streptomycetaceae</taxon>
        <taxon>Streptomyces</taxon>
        <taxon>Streptomyces aurantiacus group</taxon>
    </lineage>
</organism>
<evidence type="ECO:0000313" key="1">
    <source>
        <dbReference type="EMBL" id="OQD51754.1"/>
    </source>
</evidence>
<dbReference type="EMBL" id="MPOH02000058">
    <property type="protein sequence ID" value="OQD51754.1"/>
    <property type="molecule type" value="Genomic_DNA"/>
</dbReference>
<accession>A0A1V6MH11</accession>
<reference evidence="1 2" key="2">
    <citation type="submission" date="2017-02" db="EMBL/GenBank/DDBJ databases">
        <title>Draft genome sequence of Streptomyces phaeoluteigriseus type strain DSM41896.</title>
        <authorList>
            <person name="Salih T.S."/>
            <person name="Algora Gallardo L."/>
            <person name="Melo Santos T."/>
            <person name="Filgueira Martinez S."/>
            <person name="Herron P.R."/>
        </authorList>
    </citation>
    <scope>NUCLEOTIDE SEQUENCE [LARGE SCALE GENOMIC DNA]</scope>
    <source>
        <strain evidence="1 2">DSM 41896</strain>
    </source>
</reference>